<dbReference type="EMBL" id="PVNL01000155">
    <property type="protein sequence ID" value="PRP92670.1"/>
    <property type="molecule type" value="Genomic_DNA"/>
</dbReference>
<dbReference type="AlphaFoldDB" id="A0A2S9XIW5"/>
<name>A0A2S9XIW5_9BACT</name>
<comment type="caution">
    <text evidence="1">The sequence shown here is derived from an EMBL/GenBank/DDBJ whole genome shotgun (WGS) entry which is preliminary data.</text>
</comment>
<gene>
    <name evidence="1" type="ORF">ENSA7_81590</name>
</gene>
<protein>
    <recommendedName>
        <fullName evidence="3">LysM domain-containing protein</fullName>
    </recommendedName>
</protein>
<evidence type="ECO:0000313" key="2">
    <source>
        <dbReference type="Proteomes" id="UP000238823"/>
    </source>
</evidence>
<sequence length="93" mass="10863">MSLYAKNSRYVLHAEVINVADDRGRSVQRVGRARRPDLIELGEHIRREGQRLDHLANFYLRDPNAFWRICELNDVLLPDQLAEVDLIRIPTRG</sequence>
<dbReference type="RefSeq" id="WP_146158738.1">
    <property type="nucleotide sequence ID" value="NZ_PVNL01000155.1"/>
</dbReference>
<evidence type="ECO:0008006" key="3">
    <source>
        <dbReference type="Google" id="ProtNLM"/>
    </source>
</evidence>
<dbReference type="Proteomes" id="UP000238823">
    <property type="component" value="Unassembled WGS sequence"/>
</dbReference>
<evidence type="ECO:0000313" key="1">
    <source>
        <dbReference type="EMBL" id="PRP92670.1"/>
    </source>
</evidence>
<organism evidence="1 2">
    <name type="scientific">Enhygromyxa salina</name>
    <dbReference type="NCBI Taxonomy" id="215803"/>
    <lineage>
        <taxon>Bacteria</taxon>
        <taxon>Pseudomonadati</taxon>
        <taxon>Myxococcota</taxon>
        <taxon>Polyangia</taxon>
        <taxon>Nannocystales</taxon>
        <taxon>Nannocystaceae</taxon>
        <taxon>Enhygromyxa</taxon>
    </lineage>
</organism>
<accession>A0A2S9XIW5</accession>
<reference evidence="1 2" key="1">
    <citation type="submission" date="2018-03" db="EMBL/GenBank/DDBJ databases">
        <title>Draft Genome Sequences of the Obligatory Marine Myxobacteria Enhygromyxa salina SWB007.</title>
        <authorList>
            <person name="Poehlein A."/>
            <person name="Moghaddam J.A."/>
            <person name="Harms H."/>
            <person name="Alanjari M."/>
            <person name="Koenig G.M."/>
            <person name="Daniel R."/>
            <person name="Schaeberle T.F."/>
        </authorList>
    </citation>
    <scope>NUCLEOTIDE SEQUENCE [LARGE SCALE GENOMIC DNA]</scope>
    <source>
        <strain evidence="1 2">SWB007</strain>
    </source>
</reference>
<dbReference type="OrthoDB" id="9809850at2"/>
<proteinExistence type="predicted"/>